<dbReference type="RefSeq" id="WP_058460193.1">
    <property type="nucleotide sequence ID" value="NZ_CAAAIY010000005.1"/>
</dbReference>
<evidence type="ECO:0000313" key="1">
    <source>
        <dbReference type="EMBL" id="KTC71012.1"/>
    </source>
</evidence>
<reference evidence="1 2" key="1">
    <citation type="submission" date="2015-11" db="EMBL/GenBank/DDBJ databases">
        <title>Genomic analysis of 38 Legionella species identifies large and diverse effector repertoires.</title>
        <authorList>
            <person name="Burstein D."/>
            <person name="Amaro F."/>
            <person name="Zusman T."/>
            <person name="Lifshitz Z."/>
            <person name="Cohen O."/>
            <person name="Gilbert J.A."/>
            <person name="Pupko T."/>
            <person name="Shuman H.A."/>
            <person name="Segal G."/>
        </authorList>
    </citation>
    <scope>NUCLEOTIDE SEQUENCE [LARGE SCALE GENOMIC DNA]</scope>
    <source>
        <strain evidence="1 2">WIGA</strain>
    </source>
</reference>
<organism evidence="1 2">
    <name type="scientific">Legionella bozemanae</name>
    <name type="common">Fluoribacter bozemanae</name>
    <dbReference type="NCBI Taxonomy" id="447"/>
    <lineage>
        <taxon>Bacteria</taxon>
        <taxon>Pseudomonadati</taxon>
        <taxon>Pseudomonadota</taxon>
        <taxon>Gammaproteobacteria</taxon>
        <taxon>Legionellales</taxon>
        <taxon>Legionellaceae</taxon>
        <taxon>Legionella</taxon>
    </lineage>
</organism>
<evidence type="ECO:0008006" key="3">
    <source>
        <dbReference type="Google" id="ProtNLM"/>
    </source>
</evidence>
<name>A0A0W0RIX7_LEGBO</name>
<protein>
    <recommendedName>
        <fullName evidence="3">Outer membrane protein beta-barrel domain-containing protein</fullName>
    </recommendedName>
</protein>
<dbReference type="PATRIC" id="fig|447.4.peg.2750"/>
<keyword evidence="2" id="KW-1185">Reference proteome</keyword>
<comment type="caution">
    <text evidence="1">The sequence shown here is derived from an EMBL/GenBank/DDBJ whole genome shotgun (WGS) entry which is preliminary data.</text>
</comment>
<dbReference type="AlphaFoldDB" id="A0A0W0RIX7"/>
<accession>A0A0W0RIX7</accession>
<dbReference type="Proteomes" id="UP000054695">
    <property type="component" value="Unassembled WGS sequence"/>
</dbReference>
<proteinExistence type="predicted"/>
<dbReference type="EMBL" id="LNXU01000032">
    <property type="protein sequence ID" value="KTC71012.1"/>
    <property type="molecule type" value="Genomic_DNA"/>
</dbReference>
<sequence length="210" mass="22814">MKLIVIGILFSFNAIAGDYFPKLTSQDQPWSVTASAGTGNYQITSRDKNVPIGRLALANEMMLAGNIALGLELGLQTGTHIKLNMPQETFLALKKWIPMQTTLAPTLDLLITSKSDPLGNSAFFAQLKGGLAYRHWRDKRVPLNDISQLAGEVQAGFGYPITALASLSLLYQGIFSGNGPNFHLDTYSKREQLSNIPTLHAVLLGLSVNL</sequence>
<dbReference type="OrthoDB" id="5643866at2"/>
<gene>
    <name evidence="1" type="ORF">Lboz_2589</name>
</gene>
<evidence type="ECO:0000313" key="2">
    <source>
        <dbReference type="Proteomes" id="UP000054695"/>
    </source>
</evidence>